<dbReference type="InterPro" id="IPR055375">
    <property type="entry name" value="Ribophorin_II_2nd"/>
</dbReference>
<evidence type="ECO:0000256" key="2">
    <source>
        <dbReference type="ARBA" id="ARBA00046750"/>
    </source>
</evidence>
<protein>
    <recommendedName>
        <fullName evidence="1 3">Dolichyl-diphosphooligosaccharide--protein glycosyltransferase subunit 2</fullName>
    </recommendedName>
    <alternativeName>
        <fullName evidence="3">Ribophorin-2</fullName>
    </alternativeName>
</protein>
<dbReference type="InterPro" id="IPR055373">
    <property type="entry name" value="Ribophorin_II_N"/>
</dbReference>
<feature type="domain" description="Ribophorin II N-terminal" evidence="4">
    <location>
        <begin position="36"/>
        <end position="223"/>
    </location>
</feature>
<comment type="pathway">
    <text evidence="3">Protein modification; protein glycosylation.</text>
</comment>
<dbReference type="Pfam" id="PF23861">
    <property type="entry name" value="Ribophorin_II_2nd"/>
    <property type="match status" value="1"/>
</dbReference>
<keyword evidence="8" id="KW-1185">Reference proteome</keyword>
<comment type="subcellular location">
    <subcellularLocation>
        <location evidence="3">Endoplasmic reticulum membrane</location>
        <topology evidence="3">Multi-pass membrane protein</topology>
    </subcellularLocation>
</comment>
<dbReference type="GO" id="GO:0008250">
    <property type="term" value="C:oligosaccharyltransferase complex"/>
    <property type="evidence" value="ECO:0007669"/>
    <property type="project" value="UniProtKB-UniRule"/>
</dbReference>
<dbReference type="InterPro" id="IPR055374">
    <property type="entry name" value="Ribophorin_II_3rd"/>
</dbReference>
<feature type="domain" description="Ribophorin II second" evidence="6">
    <location>
        <begin position="231"/>
        <end position="330"/>
    </location>
</feature>
<comment type="subunit">
    <text evidence="2">Component of the oligosaccharyltransferase (OST) complex. OST exists in two different complex forms which contain common core subunits RPN1, RPN2, OST48, OST4, DAD1 and TMEM258, either STT3A or STT3B as catalytic subunits, and form-specific accessory subunits. STT3A complex assembly occurs through the formation of 3 subcomplexes. Subcomplex 1 contains RPN1 and TMEM258, subcomplex 2 contains the STT3A-specific subunits STT3A, DC2/OSTC, and KCP2 as well as the core subunit OST4, and subcomplex 3 contains RPN2, DAD1, and OST48. The STT3A complex can form stable complexes with the Sec61 complex or with both the Sec61 and TRAP complexes. Interacts with DDI2. Interacts with TMEM35A/NACHO.</text>
</comment>
<evidence type="ECO:0000259" key="6">
    <source>
        <dbReference type="Pfam" id="PF23861"/>
    </source>
</evidence>
<reference evidence="7 8" key="1">
    <citation type="submission" date="2018-11" db="EMBL/GenBank/DDBJ databases">
        <authorList>
            <consortium name="Pathogen Informatics"/>
        </authorList>
    </citation>
    <scope>NUCLEOTIDE SEQUENCE [LARGE SCALE GENOMIC DNA]</scope>
</reference>
<name>A0A3P6Q7N7_CYLGO</name>
<evidence type="ECO:0000256" key="3">
    <source>
        <dbReference type="RuleBase" id="RU366029"/>
    </source>
</evidence>
<evidence type="ECO:0000259" key="4">
    <source>
        <dbReference type="Pfam" id="PF05817"/>
    </source>
</evidence>
<feature type="non-terminal residue" evidence="7">
    <location>
        <position position="424"/>
    </location>
</feature>
<comment type="function">
    <text evidence="3">Subunit of the oligosaccharyl transferase (OST) complex that catalyzes the initial transfer of a defined glycan (Glc(3)Man(9)GlcNAc(2) in eukaryotes) from the lipid carrier dolichol-pyrophosphate to an asparagine residue within an Asn-X-Ser/Thr consensus motif in nascent polypeptide chains, the first step in protein N-glycosylation. N-glycosylation occurs cotranslationally and the complex associates with the Sec61 complex at the channel-forming translocon complex that mediates protein translocation across the endoplasmic reticulum (ER). All subunits are required for a maximal enzyme activity.</text>
</comment>
<accession>A0A3P6Q7N7</accession>
<evidence type="ECO:0000256" key="1">
    <source>
        <dbReference type="ARBA" id="ARBA00017612"/>
    </source>
</evidence>
<dbReference type="GO" id="GO:0006487">
    <property type="term" value="P:protein N-linked glycosylation"/>
    <property type="evidence" value="ECO:0007669"/>
    <property type="project" value="UniProtKB-UniRule"/>
</dbReference>
<dbReference type="Pfam" id="PF05817">
    <property type="entry name" value="Ribophorin_II"/>
    <property type="match status" value="1"/>
</dbReference>
<dbReference type="UniPathway" id="UPA00378"/>
<feature type="domain" description="Ribophorin II third" evidence="5">
    <location>
        <begin position="339"/>
        <end position="423"/>
    </location>
</feature>
<proteinExistence type="inferred from homology"/>
<comment type="similarity">
    <text evidence="3">Belongs to the SWP1 family.</text>
</comment>
<dbReference type="EMBL" id="UYRV01000456">
    <property type="protein sequence ID" value="VDK44529.1"/>
    <property type="molecule type" value="Genomic_DNA"/>
</dbReference>
<dbReference type="InterPro" id="IPR008814">
    <property type="entry name" value="Swp1"/>
</dbReference>
<organism evidence="7 8">
    <name type="scientific">Cylicostephanus goldi</name>
    <name type="common">Nematode worm</name>
    <dbReference type="NCBI Taxonomy" id="71465"/>
    <lineage>
        <taxon>Eukaryota</taxon>
        <taxon>Metazoa</taxon>
        <taxon>Ecdysozoa</taxon>
        <taxon>Nematoda</taxon>
        <taxon>Chromadorea</taxon>
        <taxon>Rhabditida</taxon>
        <taxon>Rhabditina</taxon>
        <taxon>Rhabditomorpha</taxon>
        <taxon>Strongyloidea</taxon>
        <taxon>Strongylidae</taxon>
        <taxon>Cylicostephanus</taxon>
    </lineage>
</organism>
<evidence type="ECO:0000313" key="7">
    <source>
        <dbReference type="EMBL" id="VDK44529.1"/>
    </source>
</evidence>
<gene>
    <name evidence="7" type="ORF">CGOC_LOCUS348</name>
</gene>
<dbReference type="PANTHER" id="PTHR12640">
    <property type="entry name" value="RIBOPHORIN II"/>
    <property type="match status" value="1"/>
</dbReference>
<evidence type="ECO:0000259" key="5">
    <source>
        <dbReference type="Pfam" id="PF23860"/>
    </source>
</evidence>
<dbReference type="Proteomes" id="UP000271889">
    <property type="component" value="Unassembled WGS sequence"/>
</dbReference>
<dbReference type="Pfam" id="PF23860">
    <property type="entry name" value="Ribophorin_II_3rd"/>
    <property type="match status" value="1"/>
</dbReference>
<dbReference type="AlphaFoldDB" id="A0A3P6Q7N7"/>
<dbReference type="PANTHER" id="PTHR12640:SF0">
    <property type="entry name" value="DOLICHYL-DIPHOSPHOOLIGOSACCHARIDE--PROTEIN GLYCOSYLTRANSFERASE SUBUNIT 2"/>
    <property type="match status" value="1"/>
</dbReference>
<keyword evidence="3" id="KW-0256">Endoplasmic reticulum</keyword>
<evidence type="ECO:0000313" key="8">
    <source>
        <dbReference type="Proteomes" id="UP000271889"/>
    </source>
</evidence>
<dbReference type="OrthoDB" id="432292at2759"/>
<sequence>MHPAIYLIAFSSVSAISLNSYWNESDTRRLSGILEVACEAVKKAELTDLDTLYHAVALLSVLPDCVLDSEIVENVILGKASSGESLYRALSIADHLKIKVDHAAFDKALTSSMKIDDDPTNLAWIMNAAAFLEKDVGAKYFDKIVNLVVQADEVDGKYLNFDSSIVTTAIAVRAIVALAEKQGRKPAVSEKKLLQMANYLLSRKHATAPKITYHLLGALKTLTDNLEFVPVVVSLEGPVEVASDQPIKIAVTNVFGEPVDVDGVRAEAFAVLNQTLISILELEPMPSDSRFWTINPDRIPIINDFVRLDIKIESKDKRLIGTTSSHVLIKRSRSIMVDDFKIGVAELGEEIPENSLKRVIAFHKIKDVLNVDSAKHLHLSFSMKYENDSYLKPHQCFVMFKHGNGHEVFYTANLVKKGRYAVDI</sequence>